<dbReference type="OrthoDB" id="9779797at2"/>
<organism evidence="1 2">
    <name type="scientific">Amycolatopsis cihanbeyliensis</name>
    <dbReference type="NCBI Taxonomy" id="1128664"/>
    <lineage>
        <taxon>Bacteria</taxon>
        <taxon>Bacillati</taxon>
        <taxon>Actinomycetota</taxon>
        <taxon>Actinomycetes</taxon>
        <taxon>Pseudonocardiales</taxon>
        <taxon>Pseudonocardiaceae</taxon>
        <taxon>Amycolatopsis</taxon>
    </lineage>
</organism>
<gene>
    <name evidence="1" type="ORF">FB471_4260</name>
</gene>
<dbReference type="EMBL" id="VFML01000001">
    <property type="protein sequence ID" value="TQJ04465.1"/>
    <property type="molecule type" value="Genomic_DNA"/>
</dbReference>
<proteinExistence type="predicted"/>
<evidence type="ECO:0000313" key="1">
    <source>
        <dbReference type="EMBL" id="TQJ04465.1"/>
    </source>
</evidence>
<dbReference type="Proteomes" id="UP000320876">
    <property type="component" value="Unassembled WGS sequence"/>
</dbReference>
<reference evidence="1 2" key="1">
    <citation type="submission" date="2019-06" db="EMBL/GenBank/DDBJ databases">
        <title>Sequencing the genomes of 1000 actinobacteria strains.</title>
        <authorList>
            <person name="Klenk H.-P."/>
        </authorList>
    </citation>
    <scope>NUCLEOTIDE SEQUENCE [LARGE SCALE GENOMIC DNA]</scope>
    <source>
        <strain evidence="1 2">DSM 45679</strain>
    </source>
</reference>
<evidence type="ECO:0000313" key="2">
    <source>
        <dbReference type="Proteomes" id="UP000320876"/>
    </source>
</evidence>
<dbReference type="AlphaFoldDB" id="A0A542DNA8"/>
<sequence length="347" mass="38467">MTTRGERRESELRSLAPTFARTALTNIAREYPHHESHLQTSAVDRVPRPRDLHPAFFGSYDWHSCVEMHWLLLRLLRLVPDAVPREEVRAALDEHLGPAALAAEADYFARVDQRANERPYGWGWALMLTHEAATCRDPAAARWTESLTTLASVFVHRYLEWLPLATYPVRYGVHGNSAFGLSLALPYARMLAESGDGRLLDAVTAAAHRWFGDDRDYPAGWEPSGADFLSPALVEAELMAGLLPAERYASWLDSFLPGIAAGEPATLFTPAFVSDLTDGYIAHLHGLNLSRAWCWRRLAESLPGGDPRAELMFAAAEEHAEAALGHATGSDYAVEHWLACYAVLLLS</sequence>
<accession>A0A542DNA8</accession>
<protein>
    <submittedName>
        <fullName evidence="1">DUF2891 family protein</fullName>
    </submittedName>
</protein>
<keyword evidence="2" id="KW-1185">Reference proteome</keyword>
<comment type="caution">
    <text evidence="1">The sequence shown here is derived from an EMBL/GenBank/DDBJ whole genome shotgun (WGS) entry which is preliminary data.</text>
</comment>
<name>A0A542DNA8_AMYCI</name>
<dbReference type="RefSeq" id="WP_142000139.1">
    <property type="nucleotide sequence ID" value="NZ_VFML01000001.1"/>
</dbReference>
<dbReference type="Pfam" id="PF11199">
    <property type="entry name" value="DUF2891"/>
    <property type="match status" value="1"/>
</dbReference>
<dbReference type="InterPro" id="IPR021365">
    <property type="entry name" value="DUF2891"/>
</dbReference>